<keyword evidence="1" id="KW-0472">Membrane</keyword>
<reference evidence="2 3" key="1">
    <citation type="submission" date="2015-10" db="EMBL/GenBank/DDBJ databases">
        <authorList>
            <person name="Gilbert D.G."/>
        </authorList>
    </citation>
    <scope>NUCLEOTIDE SEQUENCE [LARGE SCALE GENOMIC DNA]</scope>
    <source>
        <strain evidence="2">COMA1</strain>
    </source>
</reference>
<evidence type="ECO:0000256" key="1">
    <source>
        <dbReference type="SAM" id="Phobius"/>
    </source>
</evidence>
<organism evidence="2 3">
    <name type="scientific">Candidatus Nitrospira nitrosa</name>
    <dbReference type="NCBI Taxonomy" id="1742972"/>
    <lineage>
        <taxon>Bacteria</taxon>
        <taxon>Pseudomonadati</taxon>
        <taxon>Nitrospirota</taxon>
        <taxon>Nitrospiria</taxon>
        <taxon>Nitrospirales</taxon>
        <taxon>Nitrospiraceae</taxon>
        <taxon>Nitrospira</taxon>
    </lineage>
</organism>
<keyword evidence="1" id="KW-0812">Transmembrane</keyword>
<dbReference type="AlphaFoldDB" id="A0A0S4LLZ3"/>
<dbReference type="InterPro" id="IPR026337">
    <property type="entry name" value="AKG_HExxH"/>
</dbReference>
<accession>A0A0S4LLZ3</accession>
<evidence type="ECO:0008006" key="4">
    <source>
        <dbReference type="Google" id="ProtNLM"/>
    </source>
</evidence>
<dbReference type="NCBIfam" id="TIGR04267">
    <property type="entry name" value="mod_HExxH"/>
    <property type="match status" value="1"/>
</dbReference>
<feature type="transmembrane region" description="Helical" evidence="1">
    <location>
        <begin position="390"/>
        <end position="412"/>
    </location>
</feature>
<keyword evidence="1" id="KW-1133">Transmembrane helix</keyword>
<proteinExistence type="predicted"/>
<dbReference type="Proteomes" id="UP000199032">
    <property type="component" value="Unassembled WGS sequence"/>
</dbReference>
<evidence type="ECO:0000313" key="2">
    <source>
        <dbReference type="EMBL" id="CUS37950.1"/>
    </source>
</evidence>
<name>A0A0S4LLZ3_9BACT</name>
<protein>
    <recommendedName>
        <fullName evidence="4">HEXXH motif domain-containing protein</fullName>
    </recommendedName>
</protein>
<evidence type="ECO:0000313" key="3">
    <source>
        <dbReference type="Proteomes" id="UP000199032"/>
    </source>
</evidence>
<dbReference type="OrthoDB" id="9769264at2"/>
<dbReference type="EMBL" id="CZQA01000010">
    <property type="protein sequence ID" value="CUS37950.1"/>
    <property type="molecule type" value="Genomic_DNA"/>
</dbReference>
<sequence length="523" mass="60436">MHLLDPRPLIKLQHEFRLSMRRLHADLCRELRADYADLSKELKLPASFFDHLRLAFPLESYSTWKVVGWIETLNDLLYFLDVYQQLNIEQDRTDFSVQLFDECQEKFFEHGYFNDVFPSGRPQARGLGKRVFALCRRLAGELAQEALWFDPSLSVTWMRRQKMARWDVPGSLQDQFEKAELPGAIATGIAGAWCQAPQNKRRILSRSSGGVVFRVESSEIRVKIGRMVLPVWSELEKSGQWHWAYRSPVVAAQSKTGPVTVGPTLVYGKDRQPRRVKSTDRRQVERITRAWETIRLAWPDGHNVLALLTNRIIPLHARGVVSFSYRHRPGLSFINCFDRDNLDLIDDVIHENSHHHLNLLLRKNVMYRGDHNQQIFYSPWRRSLRPLRGILHATFTFTMGALLFLHLASWGAGHTGSVRWKQAGLSQRDLQRACFRCLEEVESVRYSLLDLQYADQQLGWLTSTGQQLVRELAAAIAHIEGSSRHFRRDVERSSFGPALRRHIRELQGARHSYGPIRVSESGA</sequence>
<gene>
    <name evidence="2" type="ORF">COMA1_40335</name>
</gene>
<keyword evidence="3" id="KW-1185">Reference proteome</keyword>
<dbReference type="STRING" id="1742972.COMA1_40335"/>